<feature type="domain" description="Peptidase M12A" evidence="3">
    <location>
        <begin position="1"/>
        <end position="52"/>
    </location>
</feature>
<evidence type="ECO:0000259" key="3">
    <source>
        <dbReference type="PROSITE" id="PS51864"/>
    </source>
</evidence>
<evidence type="ECO:0000259" key="2">
    <source>
        <dbReference type="PROSITE" id="PS51670"/>
    </source>
</evidence>
<dbReference type="EMBL" id="LIAE01006432">
    <property type="protein sequence ID" value="PAV89723.1"/>
    <property type="molecule type" value="Genomic_DNA"/>
</dbReference>
<proteinExistence type="predicted"/>
<accession>A0A2A2LU64</accession>
<dbReference type="Proteomes" id="UP000218231">
    <property type="component" value="Unassembled WGS sequence"/>
</dbReference>
<reference evidence="4 5" key="1">
    <citation type="journal article" date="2017" name="Curr. Biol.">
        <title>Genome architecture and evolution of a unichromosomal asexual nematode.</title>
        <authorList>
            <person name="Fradin H."/>
            <person name="Zegar C."/>
            <person name="Gutwein M."/>
            <person name="Lucas J."/>
            <person name="Kovtun M."/>
            <person name="Corcoran D."/>
            <person name="Baugh L.R."/>
            <person name="Kiontke K."/>
            <person name="Gunsalus K."/>
            <person name="Fitch D.H."/>
            <person name="Piano F."/>
        </authorList>
    </citation>
    <scope>NUCLEOTIDE SEQUENCE [LARGE SCALE GENOMIC DNA]</scope>
    <source>
        <strain evidence="4">PF1309</strain>
    </source>
</reference>
<evidence type="ECO:0000313" key="4">
    <source>
        <dbReference type="EMBL" id="PAV89723.1"/>
    </source>
</evidence>
<evidence type="ECO:0008006" key="6">
    <source>
        <dbReference type="Google" id="ProtNLM"/>
    </source>
</evidence>
<sequence>MHYDGYAFGKVDNHRKIRLATMIPKKSGVELRDNMKFTPTDIKKLNRFGGCLKEDNQILDSTSDDHENLCEDKVHHCELSKQRGLCAMAAYRAIMKTSCMKTCDLCQKGSHSYHRTNDVRSTRRAVSANRASMEIYGKKDALKLAGFVDFRINLMRLS</sequence>
<feature type="domain" description="ShKT" evidence="2">
    <location>
        <begin position="70"/>
        <end position="106"/>
    </location>
</feature>
<dbReference type="InterPro" id="IPR003582">
    <property type="entry name" value="ShKT_dom"/>
</dbReference>
<evidence type="ECO:0000256" key="1">
    <source>
        <dbReference type="PROSITE-ProRule" id="PRU01005"/>
    </source>
</evidence>
<dbReference type="Gene3D" id="1.10.10.1940">
    <property type="match status" value="1"/>
</dbReference>
<dbReference type="GO" id="GO:0004222">
    <property type="term" value="F:metalloendopeptidase activity"/>
    <property type="evidence" value="ECO:0007669"/>
    <property type="project" value="InterPro"/>
</dbReference>
<dbReference type="STRING" id="2018661.A0A2A2LU64"/>
<comment type="caution">
    <text evidence="4">The sequence shown here is derived from an EMBL/GenBank/DDBJ whole genome shotgun (WGS) entry which is preliminary data.</text>
</comment>
<dbReference type="Pfam" id="PF01549">
    <property type="entry name" value="ShK"/>
    <property type="match status" value="1"/>
</dbReference>
<protein>
    <recommendedName>
        <fullName evidence="6">ShKT domain-containing protein</fullName>
    </recommendedName>
</protein>
<comment type="caution">
    <text evidence="1">Lacks conserved residue(s) required for the propagation of feature annotation.</text>
</comment>
<dbReference type="PROSITE" id="PS51670">
    <property type="entry name" value="SHKT"/>
    <property type="match status" value="1"/>
</dbReference>
<keyword evidence="5" id="KW-1185">Reference proteome</keyword>
<dbReference type="PROSITE" id="PS51864">
    <property type="entry name" value="ASTACIN"/>
    <property type="match status" value="1"/>
</dbReference>
<dbReference type="InterPro" id="IPR001506">
    <property type="entry name" value="Peptidase_M12A"/>
</dbReference>
<dbReference type="AlphaFoldDB" id="A0A2A2LU64"/>
<evidence type="ECO:0000313" key="5">
    <source>
        <dbReference type="Proteomes" id="UP000218231"/>
    </source>
</evidence>
<dbReference type="GO" id="GO:0006508">
    <property type="term" value="P:proteolysis"/>
    <property type="evidence" value="ECO:0007669"/>
    <property type="project" value="InterPro"/>
</dbReference>
<organism evidence="4 5">
    <name type="scientific">Diploscapter pachys</name>
    <dbReference type="NCBI Taxonomy" id="2018661"/>
    <lineage>
        <taxon>Eukaryota</taxon>
        <taxon>Metazoa</taxon>
        <taxon>Ecdysozoa</taxon>
        <taxon>Nematoda</taxon>
        <taxon>Chromadorea</taxon>
        <taxon>Rhabditida</taxon>
        <taxon>Rhabditina</taxon>
        <taxon>Rhabditomorpha</taxon>
        <taxon>Rhabditoidea</taxon>
        <taxon>Rhabditidae</taxon>
        <taxon>Diploscapter</taxon>
    </lineage>
</organism>
<gene>
    <name evidence="4" type="ORF">WR25_11198</name>
</gene>
<dbReference type="OrthoDB" id="291007at2759"/>
<name>A0A2A2LU64_9BILA</name>
<dbReference type="SMART" id="SM00254">
    <property type="entry name" value="ShKT"/>
    <property type="match status" value="1"/>
</dbReference>